<evidence type="ECO:0000256" key="1">
    <source>
        <dbReference type="SAM" id="Phobius"/>
    </source>
</evidence>
<dbReference type="Proteomes" id="UP000025061">
    <property type="component" value="Unassembled WGS sequence"/>
</dbReference>
<accession>A0A059FWM6</accession>
<dbReference type="PANTHER" id="PTHR30590:SF2">
    <property type="entry name" value="INNER MEMBRANE PROTEIN"/>
    <property type="match status" value="1"/>
</dbReference>
<feature type="transmembrane region" description="Helical" evidence="1">
    <location>
        <begin position="353"/>
        <end position="372"/>
    </location>
</feature>
<name>A0A059FWM6_9PROT</name>
<gene>
    <name evidence="3" type="ORF">HHI_07392</name>
</gene>
<feature type="transmembrane region" description="Helical" evidence="1">
    <location>
        <begin position="141"/>
        <end position="164"/>
    </location>
</feature>
<dbReference type="PANTHER" id="PTHR30590">
    <property type="entry name" value="INNER MEMBRANE PROTEIN"/>
    <property type="match status" value="1"/>
</dbReference>
<feature type="transmembrane region" description="Helical" evidence="1">
    <location>
        <begin position="326"/>
        <end position="347"/>
    </location>
</feature>
<feature type="transmembrane region" description="Helical" evidence="1">
    <location>
        <begin position="245"/>
        <end position="264"/>
    </location>
</feature>
<proteinExistence type="predicted"/>
<feature type="transmembrane region" description="Helical" evidence="1">
    <location>
        <begin position="101"/>
        <end position="134"/>
    </location>
</feature>
<dbReference type="PATRIC" id="fig|1280951.3.peg.1495"/>
<comment type="caution">
    <text evidence="3">The sequence shown here is derived from an EMBL/GenBank/DDBJ whole genome shotgun (WGS) entry which is preliminary data.</text>
</comment>
<protein>
    <recommendedName>
        <fullName evidence="2">DUF418 domain-containing protein</fullName>
    </recommendedName>
</protein>
<feature type="domain" description="DUF418" evidence="2">
    <location>
        <begin position="233"/>
        <end position="391"/>
    </location>
</feature>
<dbReference type="InterPro" id="IPR007349">
    <property type="entry name" value="DUF418"/>
</dbReference>
<dbReference type="InterPro" id="IPR052529">
    <property type="entry name" value="Bact_Transport_Assoc"/>
</dbReference>
<dbReference type="AlphaFoldDB" id="A0A059FWM6"/>
<organism evidence="3 4">
    <name type="scientific">Hyphomonas hirschiana VP5</name>
    <dbReference type="NCBI Taxonomy" id="1280951"/>
    <lineage>
        <taxon>Bacteria</taxon>
        <taxon>Pseudomonadati</taxon>
        <taxon>Pseudomonadota</taxon>
        <taxon>Alphaproteobacteria</taxon>
        <taxon>Hyphomonadales</taxon>
        <taxon>Hyphomonadaceae</taxon>
        <taxon>Hyphomonas</taxon>
    </lineage>
</organism>
<dbReference type="EMBL" id="ARYI01000005">
    <property type="protein sequence ID" value="KCZ95054.1"/>
    <property type="molecule type" value="Genomic_DNA"/>
</dbReference>
<keyword evidence="4" id="KW-1185">Reference proteome</keyword>
<dbReference type="OrthoDB" id="9807744at2"/>
<feature type="transmembrane region" description="Helical" evidence="1">
    <location>
        <begin position="284"/>
        <end position="305"/>
    </location>
</feature>
<feature type="transmembrane region" description="Helical" evidence="1">
    <location>
        <begin position="209"/>
        <end position="233"/>
    </location>
</feature>
<evidence type="ECO:0000313" key="3">
    <source>
        <dbReference type="EMBL" id="KCZ95054.1"/>
    </source>
</evidence>
<keyword evidence="1" id="KW-0472">Membrane</keyword>
<dbReference type="Pfam" id="PF04235">
    <property type="entry name" value="DUF418"/>
    <property type="match status" value="1"/>
</dbReference>
<feature type="transmembrane region" description="Helical" evidence="1">
    <location>
        <begin position="20"/>
        <end position="43"/>
    </location>
</feature>
<evidence type="ECO:0000259" key="2">
    <source>
        <dbReference type="Pfam" id="PF04235"/>
    </source>
</evidence>
<reference evidence="3 4" key="1">
    <citation type="submission" date="2013-04" db="EMBL/GenBank/DDBJ databases">
        <title>Hyphomonas hirschiana VP5 Genome Sequencing.</title>
        <authorList>
            <person name="Lai Q."/>
            <person name="Shao Z."/>
        </authorList>
    </citation>
    <scope>NUCLEOTIDE SEQUENCE [LARGE SCALE GENOMIC DNA]</scope>
    <source>
        <strain evidence="3 4">VP5</strain>
    </source>
</reference>
<keyword evidence="1" id="KW-0812">Transmembrane</keyword>
<evidence type="ECO:0000313" key="4">
    <source>
        <dbReference type="Proteomes" id="UP000025061"/>
    </source>
</evidence>
<dbReference type="RefSeq" id="WP_011646831.1">
    <property type="nucleotide sequence ID" value="NZ_ARYI01000005.1"/>
</dbReference>
<sequence>MNAPPATSPNRALMPDLLRAFALVGIAVVNVIGFAQPLSSGFFGSGLESPADRLAFGAMASLFLMKSYPLFAMMFGAGLAWQLASAQRSGADAGARYFRRMAALIFIGVLHFVFFWYGDILITYGLLGCLFFVMRGASVKTLIGTGAALIAANTAILLLFAALISSGETHAPEAIAEARDPQNDAEQIEMLTNGAFLEVASWRLSQLPFFLPAAFLQQGIAVFGYFCLGLAAVKAGVIDQPKARIWVLSRWVFLPAGLVGSLWGARLLLDADAMISGQFMLGNAVLMAFSAFSALGYAGLIALFSTGKAGPIRRFFARAGSASLSAYLLQSLILSLLFSGYGVGLFGQTSATQAILTAVGVGLASLAFAGTWRSFAARGPMEALLRRFTYWGRA</sequence>
<feature type="transmembrane region" description="Helical" evidence="1">
    <location>
        <begin position="55"/>
        <end position="81"/>
    </location>
</feature>
<keyword evidence="1" id="KW-1133">Transmembrane helix</keyword>